<feature type="region of interest" description="Disordered" evidence="2">
    <location>
        <begin position="22"/>
        <end position="52"/>
    </location>
</feature>
<dbReference type="OrthoDB" id="2019572at2759"/>
<dbReference type="InterPro" id="IPR009880">
    <property type="entry name" value="Glyoxal_oxidase_N"/>
</dbReference>
<evidence type="ECO:0000256" key="1">
    <source>
        <dbReference type="ARBA" id="ARBA00022729"/>
    </source>
</evidence>
<dbReference type="InterPro" id="IPR037293">
    <property type="entry name" value="Gal_Oxidase_central_sf"/>
</dbReference>
<reference evidence="6 7" key="1">
    <citation type="journal article" date="2016" name="Mol. Biol. Evol.">
        <title>Comparative Genomics of Early-Diverging Mushroom-Forming Fungi Provides Insights into the Origins of Lignocellulose Decay Capabilities.</title>
        <authorList>
            <person name="Nagy L.G."/>
            <person name="Riley R."/>
            <person name="Tritt A."/>
            <person name="Adam C."/>
            <person name="Daum C."/>
            <person name="Floudas D."/>
            <person name="Sun H."/>
            <person name="Yadav J.S."/>
            <person name="Pangilinan J."/>
            <person name="Larsson K.H."/>
            <person name="Matsuura K."/>
            <person name="Barry K."/>
            <person name="Labutti K."/>
            <person name="Kuo R."/>
            <person name="Ohm R.A."/>
            <person name="Bhattacharya S.S."/>
            <person name="Shirouzu T."/>
            <person name="Yoshinaga Y."/>
            <person name="Martin F.M."/>
            <person name="Grigoriev I.V."/>
            <person name="Hibbett D.S."/>
        </authorList>
    </citation>
    <scope>NUCLEOTIDE SEQUENCE [LARGE SCALE GENOMIC DNA]</scope>
    <source>
        <strain evidence="6 7">HHB12733</strain>
    </source>
</reference>
<dbReference type="AlphaFoldDB" id="A0A165J2Q2"/>
<dbReference type="STRING" id="1353952.A0A165J2Q2"/>
<protein>
    <submittedName>
        <fullName evidence="6">Copper radical oxidase</fullName>
    </submittedName>
</protein>
<evidence type="ECO:0000313" key="6">
    <source>
        <dbReference type="EMBL" id="KZT61294.1"/>
    </source>
</evidence>
<dbReference type="InParanoid" id="A0A165J2Q2"/>
<accession>A0A165J2Q2</accession>
<feature type="domain" description="Galactose oxidase-like Early set" evidence="5">
    <location>
        <begin position="486"/>
        <end position="592"/>
    </location>
</feature>
<gene>
    <name evidence="6" type="ORF">CALCODRAFT_506300</name>
</gene>
<dbReference type="InterPro" id="IPR014756">
    <property type="entry name" value="Ig_E-set"/>
</dbReference>
<dbReference type="Gene3D" id="2.130.10.80">
    <property type="entry name" value="Galactose oxidase/kelch, beta-propeller"/>
    <property type="match status" value="1"/>
</dbReference>
<evidence type="ECO:0000313" key="7">
    <source>
        <dbReference type="Proteomes" id="UP000076842"/>
    </source>
</evidence>
<dbReference type="InterPro" id="IPR013783">
    <property type="entry name" value="Ig-like_fold"/>
</dbReference>
<dbReference type="Proteomes" id="UP000076842">
    <property type="component" value="Unassembled WGS sequence"/>
</dbReference>
<sequence length="672" mass="70595">MPCRNLLLFLALATALFPPASASLTPVRKQPPPPTKRQSSTPGQPTKSGTPGTFEIVGNSGASAQQMFLGTSNKIYILDKTEANPLQAGGFPAWGTEIDVSTNDVRPMVVKSNTFCAAGNVLANGSWVNFGGNQAVVWGGITPNGFSQTGGAPYNDADGGKGVRILDPCDDESCDWVDLPAMTTRRWYPTIENLEDGSLIVANATQIGGDEWGGYVNDASQNNPTYEFFPSQGDPIGLNILLNSLPCNLFPLTWLLPSGNLLIQSNWAAEVFDYKNAVEYPLPNIPNAVRVYPASGATAMLPLTPANNWTATVIFCGGTNLEPDQWPDQPGGASWNIAAYPADTSCVKISPDVSSQWEYDDSIPEGRSMGQFIILPNGKLMLLNGAELGTAGYGNDSWAVGHSYADQPVLTPLIYDPNAPARSRFNRDGLQASTIPRMYHSSATLLPDGSVFVSGSNPNPDYDISVKYPTEYRTERFYPSYYSSRRPEPVGLPTTLSYGGPSFDVQLSTDDLANTNIANCSAVVIRTGYSTHAMNMGQRMVQLASSYTGNTDGSGVLHVAQMPPNPAIFQPGPALLFVVCGGVPSVGEWIMVGSGEIGQQPISDAGVLPASSLPASAASNGTSGSPSTGSSPSDSSSGSGSKSGAPERVPLTAGSLALTLALGALVLLGASL</sequence>
<feature type="domain" description="Glyoxal oxidase N-terminal" evidence="4">
    <location>
        <begin position="140"/>
        <end position="481"/>
    </location>
</feature>
<feature type="region of interest" description="Disordered" evidence="2">
    <location>
        <begin position="613"/>
        <end position="648"/>
    </location>
</feature>
<dbReference type="SUPFAM" id="SSF50965">
    <property type="entry name" value="Galactose oxidase, central domain"/>
    <property type="match status" value="1"/>
</dbReference>
<organism evidence="6 7">
    <name type="scientific">Calocera cornea HHB12733</name>
    <dbReference type="NCBI Taxonomy" id="1353952"/>
    <lineage>
        <taxon>Eukaryota</taxon>
        <taxon>Fungi</taxon>
        <taxon>Dikarya</taxon>
        <taxon>Basidiomycota</taxon>
        <taxon>Agaricomycotina</taxon>
        <taxon>Dacrymycetes</taxon>
        <taxon>Dacrymycetales</taxon>
        <taxon>Dacrymycetaceae</taxon>
        <taxon>Calocera</taxon>
    </lineage>
</organism>
<name>A0A165J2Q2_9BASI</name>
<dbReference type="InterPro" id="IPR011043">
    <property type="entry name" value="Gal_Oxase/kelch_b-propeller"/>
</dbReference>
<feature type="signal peptide" evidence="3">
    <location>
        <begin position="1"/>
        <end position="22"/>
    </location>
</feature>
<evidence type="ECO:0000256" key="2">
    <source>
        <dbReference type="SAM" id="MobiDB-lite"/>
    </source>
</evidence>
<dbReference type="Gene3D" id="2.60.40.10">
    <property type="entry name" value="Immunoglobulins"/>
    <property type="match status" value="1"/>
</dbReference>
<evidence type="ECO:0000259" key="4">
    <source>
        <dbReference type="Pfam" id="PF07250"/>
    </source>
</evidence>
<keyword evidence="7" id="KW-1185">Reference proteome</keyword>
<keyword evidence="1 3" id="KW-0732">Signal</keyword>
<dbReference type="PANTHER" id="PTHR32208:SF96">
    <property type="entry name" value="GLYOXAL OXIDASE"/>
    <property type="match status" value="1"/>
</dbReference>
<dbReference type="SUPFAM" id="SSF81296">
    <property type="entry name" value="E set domains"/>
    <property type="match status" value="1"/>
</dbReference>
<evidence type="ECO:0000256" key="3">
    <source>
        <dbReference type="SAM" id="SignalP"/>
    </source>
</evidence>
<dbReference type="PANTHER" id="PTHR32208">
    <property type="entry name" value="SECRETED PROTEIN-RELATED"/>
    <property type="match status" value="1"/>
</dbReference>
<evidence type="ECO:0000259" key="5">
    <source>
        <dbReference type="Pfam" id="PF09118"/>
    </source>
</evidence>
<feature type="compositionally biased region" description="Polar residues" evidence="2">
    <location>
        <begin position="36"/>
        <end position="51"/>
    </location>
</feature>
<dbReference type="Pfam" id="PF09118">
    <property type="entry name" value="GO-like_E_set"/>
    <property type="match status" value="1"/>
</dbReference>
<dbReference type="CDD" id="cd02851">
    <property type="entry name" value="E_set_GO_C"/>
    <property type="match status" value="1"/>
</dbReference>
<feature type="chain" id="PRO_5007859716" evidence="3">
    <location>
        <begin position="23"/>
        <end position="672"/>
    </location>
</feature>
<dbReference type="InterPro" id="IPR015202">
    <property type="entry name" value="GO-like_E_set"/>
</dbReference>
<proteinExistence type="predicted"/>
<dbReference type="EMBL" id="KV423924">
    <property type="protein sequence ID" value="KZT61294.1"/>
    <property type="molecule type" value="Genomic_DNA"/>
</dbReference>
<dbReference type="Pfam" id="PF07250">
    <property type="entry name" value="Glyoxal_oxid_N"/>
    <property type="match status" value="1"/>
</dbReference>